<comment type="caution">
    <text evidence="1">The sequence shown here is derived from an EMBL/GenBank/DDBJ whole genome shotgun (WGS) entry which is preliminary data.</text>
</comment>
<proteinExistence type="predicted"/>
<dbReference type="Proteomes" id="UP001206924">
    <property type="component" value="Unassembled WGS sequence"/>
</dbReference>
<gene>
    <name evidence="1" type="ORF">NNX28_17000</name>
</gene>
<accession>A0ABT1NV60</accession>
<reference evidence="1 2" key="1">
    <citation type="submission" date="2022-07" db="EMBL/GenBank/DDBJ databases">
        <title>Novel species in genus Arthrobacter.</title>
        <authorList>
            <person name="Liu Y."/>
        </authorList>
    </citation>
    <scope>NUCLEOTIDE SEQUENCE [LARGE SCALE GENOMIC DNA]</scope>
    <source>
        <strain evidence="2">zg-Y859</strain>
    </source>
</reference>
<sequence>MAGWQVNTNLRARDIISGATARGLALSAEHILSVSNQAVPIEEGTLERSGVASTDPDNFQAAVSYDTPYAVRQHEDMGNRHDAGRSAKFLENAMNSEIPVVRQIIARTISGEL</sequence>
<evidence type="ECO:0000313" key="2">
    <source>
        <dbReference type="Proteomes" id="UP001206924"/>
    </source>
</evidence>
<dbReference type="RefSeq" id="WP_255866626.1">
    <property type="nucleotide sequence ID" value="NZ_CP104263.1"/>
</dbReference>
<dbReference type="EMBL" id="JANFLP010000020">
    <property type="protein sequence ID" value="MCQ1951618.1"/>
    <property type="molecule type" value="Genomic_DNA"/>
</dbReference>
<name>A0ABT1NV60_9MICC</name>
<keyword evidence="2" id="KW-1185">Reference proteome</keyword>
<protein>
    <submittedName>
        <fullName evidence="1">Minor capsid protein</fullName>
    </submittedName>
</protein>
<organism evidence="1 2">
    <name type="scientific">Arthrobacter jinronghuae</name>
    <dbReference type="NCBI Taxonomy" id="2964609"/>
    <lineage>
        <taxon>Bacteria</taxon>
        <taxon>Bacillati</taxon>
        <taxon>Actinomycetota</taxon>
        <taxon>Actinomycetes</taxon>
        <taxon>Micrococcales</taxon>
        <taxon>Micrococcaceae</taxon>
        <taxon>Arthrobacter</taxon>
    </lineage>
</organism>
<evidence type="ECO:0000313" key="1">
    <source>
        <dbReference type="EMBL" id="MCQ1951618.1"/>
    </source>
</evidence>